<dbReference type="InterPro" id="IPR029050">
    <property type="entry name" value="Immunoprotect_excell_Ig-like"/>
</dbReference>
<feature type="region of interest" description="Disordered" evidence="2">
    <location>
        <begin position="27"/>
        <end position="59"/>
    </location>
</feature>
<dbReference type="Proteomes" id="UP000011602">
    <property type="component" value="Unassembled WGS sequence"/>
</dbReference>
<keyword evidence="1" id="KW-0732">Signal</keyword>
<dbReference type="Pfam" id="PF11611">
    <property type="entry name" value="DUF4352"/>
    <property type="match status" value="1"/>
</dbReference>
<sequence>MDRIDRRTYLTLIAGATVVAGCLGDGDTESSNDGAEASAGRAESRESNGADGSTPPFEIGDRIDLADLQFVVADSTLVENVDAGPEPEDDLEADEGDAFAVTDLAVRHADDEGIVDVAEAVTVRLRADDGDGDPIERVTEPEIVALDPTERRLAPGELVRGDLVAEVEESADGLVLELESLTDETTAVVDLESNGETGASARLESTVDDVLRFAQGVEHGGIEVTVSTLEHGNNLGGFMQSDEGHEIVAVGVTVENGSGRDRTLSTEQIELKDEFGRLHAEAPGVLRALEVIDGVTVADGEEHDGKIAYQLEEGREELYWVFDFAAWGEDRRESWQLR</sequence>
<comment type="caution">
    <text evidence="4">The sequence shown here is derived from an EMBL/GenBank/DDBJ whole genome shotgun (WGS) entry which is preliminary data.</text>
</comment>
<feature type="domain" description="DUF4352" evidence="3">
    <location>
        <begin position="217"/>
        <end position="322"/>
    </location>
</feature>
<dbReference type="RefSeq" id="WP_007259729.1">
    <property type="nucleotide sequence ID" value="NZ_AOHZ01000055.1"/>
</dbReference>
<dbReference type="InterPro" id="IPR029051">
    <property type="entry name" value="DUF4352"/>
</dbReference>
<keyword evidence="5" id="KW-1185">Reference proteome</keyword>
<evidence type="ECO:0000259" key="3">
    <source>
        <dbReference type="Pfam" id="PF11611"/>
    </source>
</evidence>
<evidence type="ECO:0000256" key="1">
    <source>
        <dbReference type="ARBA" id="ARBA00022729"/>
    </source>
</evidence>
<dbReference type="Gene3D" id="2.60.40.1240">
    <property type="match status" value="2"/>
</dbReference>
<dbReference type="AlphaFoldDB" id="L9WZB3"/>
<organism evidence="4 5">
    <name type="scientific">Natronolimnohabitans innermongolicus JCM 12255</name>
    <dbReference type="NCBI Taxonomy" id="1227499"/>
    <lineage>
        <taxon>Archaea</taxon>
        <taxon>Methanobacteriati</taxon>
        <taxon>Methanobacteriota</taxon>
        <taxon>Stenosarchaea group</taxon>
        <taxon>Halobacteria</taxon>
        <taxon>Halobacteriales</taxon>
        <taxon>Natrialbaceae</taxon>
        <taxon>Natronolimnohabitans</taxon>
    </lineage>
</organism>
<dbReference type="eggNOG" id="arCOG07632">
    <property type="taxonomic scope" value="Archaea"/>
</dbReference>
<dbReference type="OrthoDB" id="205884at2157"/>
<name>L9WZB3_9EURY</name>
<evidence type="ECO:0000256" key="2">
    <source>
        <dbReference type="SAM" id="MobiDB-lite"/>
    </source>
</evidence>
<proteinExistence type="predicted"/>
<dbReference type="PROSITE" id="PS51257">
    <property type="entry name" value="PROKAR_LIPOPROTEIN"/>
    <property type="match status" value="1"/>
</dbReference>
<evidence type="ECO:0000313" key="5">
    <source>
        <dbReference type="Proteomes" id="UP000011602"/>
    </source>
</evidence>
<reference evidence="4 5" key="1">
    <citation type="journal article" date="2014" name="PLoS Genet.">
        <title>Phylogenetically driven sequencing of extremely halophilic archaea reveals strategies for static and dynamic osmo-response.</title>
        <authorList>
            <person name="Becker E.A."/>
            <person name="Seitzer P.M."/>
            <person name="Tritt A."/>
            <person name="Larsen D."/>
            <person name="Krusor M."/>
            <person name="Yao A.I."/>
            <person name="Wu D."/>
            <person name="Madern D."/>
            <person name="Eisen J.A."/>
            <person name="Darling A.E."/>
            <person name="Facciotti M.T."/>
        </authorList>
    </citation>
    <scope>NUCLEOTIDE SEQUENCE [LARGE SCALE GENOMIC DNA]</scope>
    <source>
        <strain evidence="4 5">JCM 12255</strain>
    </source>
</reference>
<accession>L9WZB3</accession>
<protein>
    <recommendedName>
        <fullName evidence="3">DUF4352 domain-containing protein</fullName>
    </recommendedName>
</protein>
<gene>
    <name evidence="4" type="ORF">C493_12254</name>
</gene>
<evidence type="ECO:0000313" key="4">
    <source>
        <dbReference type="EMBL" id="ELY54742.1"/>
    </source>
</evidence>
<dbReference type="EMBL" id="AOHZ01000055">
    <property type="protein sequence ID" value="ELY54742.1"/>
    <property type="molecule type" value="Genomic_DNA"/>
</dbReference>